<sequence length="316" mass="35317">MIYHLKKTVYPLLIVIGSWTLSLAIDPRPITMLSKACQQMSFKLQKLIPHEGIYEDGQLQGQFAREACFIPCMTEMAKYRKSRLEAHTNADLCNAGDDVCYCLDKLSPGSLPEQKIPVGTKASDGVNYGYGSLGGAAFMGVMPPYTFPWPTIVNMPRTFSTTTSGVSTSRFSFPFAVPIAMAPALRNSNKGKSKQQQFPKQTVQTSFQVIQCRCSMQVEYLKLHIQDDLDLQLGHPQAEPICDPIKIAARHQIDGWELLSHNRPGTWPLAESYSCNTTDPTPDRRFCHIPEFAWQCIPLALPTQSKPSRLLVEAFL</sequence>
<organism evidence="1 2">
    <name type="scientific">Protomyces lactucae-debilis</name>
    <dbReference type="NCBI Taxonomy" id="2754530"/>
    <lineage>
        <taxon>Eukaryota</taxon>
        <taxon>Fungi</taxon>
        <taxon>Dikarya</taxon>
        <taxon>Ascomycota</taxon>
        <taxon>Taphrinomycotina</taxon>
        <taxon>Taphrinomycetes</taxon>
        <taxon>Taphrinales</taxon>
        <taxon>Protomycetaceae</taxon>
        <taxon>Protomyces</taxon>
    </lineage>
</organism>
<reference evidence="1 2" key="1">
    <citation type="submission" date="2016-07" db="EMBL/GenBank/DDBJ databases">
        <title>Pervasive Adenine N6-methylation of Active Genes in Fungi.</title>
        <authorList>
            <consortium name="DOE Joint Genome Institute"/>
            <person name="Mondo S.J."/>
            <person name="Dannebaum R.O."/>
            <person name="Kuo R.C."/>
            <person name="Labutti K."/>
            <person name="Haridas S."/>
            <person name="Kuo A."/>
            <person name="Salamov A."/>
            <person name="Ahrendt S.R."/>
            <person name="Lipzen A."/>
            <person name="Sullivan W."/>
            <person name="Andreopoulos W.B."/>
            <person name="Clum A."/>
            <person name="Lindquist E."/>
            <person name="Daum C."/>
            <person name="Ramamoorthy G.K."/>
            <person name="Gryganskyi A."/>
            <person name="Culley D."/>
            <person name="Magnuson J.K."/>
            <person name="James T.Y."/>
            <person name="O'Malley M.A."/>
            <person name="Stajich J.E."/>
            <person name="Spatafora J.W."/>
            <person name="Visel A."/>
            <person name="Grigoriev I.V."/>
        </authorList>
    </citation>
    <scope>NUCLEOTIDE SEQUENCE [LARGE SCALE GENOMIC DNA]</scope>
    <source>
        <strain evidence="1 2">12-1054</strain>
    </source>
</reference>
<protein>
    <submittedName>
        <fullName evidence="1">Uncharacterized protein</fullName>
    </submittedName>
</protein>
<dbReference type="RefSeq" id="XP_040722534.1">
    <property type="nucleotide sequence ID" value="XM_040866250.1"/>
</dbReference>
<name>A0A1Y2EWU0_PROLT</name>
<evidence type="ECO:0000313" key="1">
    <source>
        <dbReference type="EMBL" id="ORY76081.1"/>
    </source>
</evidence>
<keyword evidence="2" id="KW-1185">Reference proteome</keyword>
<dbReference type="Proteomes" id="UP000193685">
    <property type="component" value="Unassembled WGS sequence"/>
</dbReference>
<comment type="caution">
    <text evidence="1">The sequence shown here is derived from an EMBL/GenBank/DDBJ whole genome shotgun (WGS) entry which is preliminary data.</text>
</comment>
<dbReference type="AlphaFoldDB" id="A0A1Y2EWU0"/>
<accession>A0A1Y2EWU0</accession>
<gene>
    <name evidence="1" type="ORF">BCR37DRAFT_168415</name>
</gene>
<dbReference type="EMBL" id="MCFI01000024">
    <property type="protein sequence ID" value="ORY76081.1"/>
    <property type="molecule type" value="Genomic_DNA"/>
</dbReference>
<dbReference type="GeneID" id="63782849"/>
<proteinExistence type="predicted"/>
<evidence type="ECO:0000313" key="2">
    <source>
        <dbReference type="Proteomes" id="UP000193685"/>
    </source>
</evidence>